<gene>
    <name evidence="2" type="ORF">LKD28_11000</name>
</gene>
<evidence type="ECO:0000313" key="2">
    <source>
        <dbReference type="EMBL" id="MCC2219552.1"/>
    </source>
</evidence>
<name>A0ABS8FQR9_9FIRM</name>
<evidence type="ECO:0000259" key="1">
    <source>
        <dbReference type="PROSITE" id="PS50930"/>
    </source>
</evidence>
<dbReference type="InterPro" id="IPR007492">
    <property type="entry name" value="LytTR_DNA-bd_dom"/>
</dbReference>
<sequence length="114" mass="13302">MVENNVESVREKGRYLETIINRKKRTIPIASIEYVESRGRKIVLHLGCGEMTFYSKISDIEEKLVNNGFVRVHQSFMVRMADISKISRTSIKCGKIEVPVSRRYYGELRKMVME</sequence>
<dbReference type="Proteomes" id="UP001198495">
    <property type="component" value="Unassembled WGS sequence"/>
</dbReference>
<dbReference type="InterPro" id="IPR046947">
    <property type="entry name" value="LytR-like"/>
</dbReference>
<reference evidence="2 3" key="1">
    <citation type="submission" date="2021-10" db="EMBL/GenBank/DDBJ databases">
        <title>Anaerobic single-cell dispensing facilitates the cultivation of human gut bacteria.</title>
        <authorList>
            <person name="Afrizal A."/>
        </authorList>
    </citation>
    <scope>NUCLEOTIDE SEQUENCE [LARGE SCALE GENOMIC DNA]</scope>
    <source>
        <strain evidence="2 3">CLA-AA-H212</strain>
    </source>
</reference>
<dbReference type="PROSITE" id="PS50930">
    <property type="entry name" value="HTH_LYTTR"/>
    <property type="match status" value="1"/>
</dbReference>
<dbReference type="EMBL" id="JAJEQT010000008">
    <property type="protein sequence ID" value="MCC2219552.1"/>
    <property type="molecule type" value="Genomic_DNA"/>
</dbReference>
<feature type="domain" description="HTH LytTR-type" evidence="1">
    <location>
        <begin position="26"/>
        <end position="114"/>
    </location>
</feature>
<dbReference type="PANTHER" id="PTHR37299:SF1">
    <property type="entry name" value="STAGE 0 SPORULATION PROTEIN A HOMOLOG"/>
    <property type="match status" value="1"/>
</dbReference>
<protein>
    <submittedName>
        <fullName evidence="2">LytTR family transcriptional regulator</fullName>
    </submittedName>
</protein>
<keyword evidence="3" id="KW-1185">Reference proteome</keyword>
<organism evidence="2 3">
    <name type="scientific">Coprococcus hominis</name>
    <name type="common">ex Arizal et al. 2022</name>
    <dbReference type="NCBI Taxonomy" id="2881262"/>
    <lineage>
        <taxon>Bacteria</taxon>
        <taxon>Bacillati</taxon>
        <taxon>Bacillota</taxon>
        <taxon>Clostridia</taxon>
        <taxon>Lachnospirales</taxon>
        <taxon>Lachnospiraceae</taxon>
        <taxon>Coprococcus</taxon>
    </lineage>
</organism>
<dbReference type="SMART" id="SM00850">
    <property type="entry name" value="LytTR"/>
    <property type="match status" value="1"/>
</dbReference>
<proteinExistence type="predicted"/>
<dbReference type="Pfam" id="PF04397">
    <property type="entry name" value="LytTR"/>
    <property type="match status" value="1"/>
</dbReference>
<dbReference type="RefSeq" id="WP_117780283.1">
    <property type="nucleotide sequence ID" value="NZ_JAJEQT010000008.1"/>
</dbReference>
<dbReference type="PANTHER" id="PTHR37299">
    <property type="entry name" value="TRANSCRIPTIONAL REGULATOR-RELATED"/>
    <property type="match status" value="1"/>
</dbReference>
<accession>A0ABS8FQR9</accession>
<evidence type="ECO:0000313" key="3">
    <source>
        <dbReference type="Proteomes" id="UP001198495"/>
    </source>
</evidence>
<dbReference type="Gene3D" id="2.40.50.1020">
    <property type="entry name" value="LytTr DNA-binding domain"/>
    <property type="match status" value="1"/>
</dbReference>
<comment type="caution">
    <text evidence="2">The sequence shown here is derived from an EMBL/GenBank/DDBJ whole genome shotgun (WGS) entry which is preliminary data.</text>
</comment>